<accession>A0A0J1HIK3</accession>
<evidence type="ECO:0000256" key="2">
    <source>
        <dbReference type="ARBA" id="ARBA00009320"/>
    </source>
</evidence>
<keyword evidence="5" id="KW-0289">Folate biosynthesis</keyword>
<reference evidence="15 16" key="1">
    <citation type="submission" date="2015-05" db="EMBL/GenBank/DDBJ databases">
        <title>Photobacterium galathea sp. nov.</title>
        <authorList>
            <person name="Machado H."/>
            <person name="Gram L."/>
        </authorList>
    </citation>
    <scope>NUCLEOTIDE SEQUENCE [LARGE SCALE GENOMIC DNA]</scope>
    <source>
        <strain evidence="15 16">DSM 22954</strain>
    </source>
</reference>
<keyword evidence="6 15" id="KW-0456">Lyase</keyword>
<comment type="function">
    <text evidence="10">Involved in the biosynthesis of p-aminobenzoate (PABA), a precursor of tetrahydrofolate. Converts 4-amino-4-deoxychorismate into 4-aminobenzoate (PABA) and pyruvate.</text>
</comment>
<keyword evidence="4 14" id="KW-0663">Pyridoxal phosphate</keyword>
<evidence type="ECO:0000256" key="7">
    <source>
        <dbReference type="ARBA" id="ARBA00035633"/>
    </source>
</evidence>
<dbReference type="Gene3D" id="3.20.10.10">
    <property type="entry name" value="D-amino Acid Aminotransferase, subunit A, domain 2"/>
    <property type="match status" value="1"/>
</dbReference>
<gene>
    <name evidence="15" type="ORF">ABT57_01445</name>
</gene>
<dbReference type="InterPro" id="IPR018300">
    <property type="entry name" value="Aminotrans_IV_CS"/>
</dbReference>
<dbReference type="InterPro" id="IPR050571">
    <property type="entry name" value="Class-IV_PLP-Dep_Aminotrnsfr"/>
</dbReference>
<dbReference type="InterPro" id="IPR036038">
    <property type="entry name" value="Aminotransferase-like"/>
</dbReference>
<evidence type="ECO:0000256" key="5">
    <source>
        <dbReference type="ARBA" id="ARBA00022909"/>
    </source>
</evidence>
<dbReference type="AlphaFoldDB" id="A0A0J1HIK3"/>
<sequence>MILINGKAGDTLGISDRATQYGDGCFTTMLVEQGAVRLWPYHLSRLQRTLQVLAIAEPDWETLTLEVERLAAQYANKGGIKILISRGAGGRGYSPVGCQQTTVIVSDFAWPVHYEQWQADGITLGVCQQRLALSPMLAGHKHLNRLEQVMLKREAEQNGWLDAVVLDVNGCVVEAIASNIFWRQGNVVFTPELDMSGVHGVMRRHIIELCKQLGYCLEFVKTPLDNLLCADEVFITNALMALVPVNEIKGKQFTERTLLNALNKRLYTC</sequence>
<comment type="subunit">
    <text evidence="3">Homodimer.</text>
</comment>
<dbReference type="FunFam" id="3.20.10.10:FF:000002">
    <property type="entry name" value="D-alanine aminotransferase"/>
    <property type="match status" value="1"/>
</dbReference>
<evidence type="ECO:0000256" key="13">
    <source>
        <dbReference type="RuleBase" id="RU004106"/>
    </source>
</evidence>
<evidence type="ECO:0000313" key="16">
    <source>
        <dbReference type="Proteomes" id="UP000035909"/>
    </source>
</evidence>
<evidence type="ECO:0000256" key="8">
    <source>
        <dbReference type="ARBA" id="ARBA00035676"/>
    </source>
</evidence>
<dbReference type="OrthoDB" id="9805628at2"/>
<evidence type="ECO:0000256" key="11">
    <source>
        <dbReference type="ARBA" id="ARBA00069174"/>
    </source>
</evidence>
<evidence type="ECO:0000256" key="9">
    <source>
        <dbReference type="ARBA" id="ARBA00049529"/>
    </source>
</evidence>
<dbReference type="CDD" id="cd01559">
    <property type="entry name" value="ADCL_like"/>
    <property type="match status" value="1"/>
</dbReference>
<dbReference type="NCBIfam" id="NF004761">
    <property type="entry name" value="PRK06092.1"/>
    <property type="match status" value="1"/>
</dbReference>
<evidence type="ECO:0000313" key="15">
    <source>
        <dbReference type="EMBL" id="KLV11444.1"/>
    </source>
</evidence>
<dbReference type="GO" id="GO:0046656">
    <property type="term" value="P:folic acid biosynthetic process"/>
    <property type="evidence" value="ECO:0007669"/>
    <property type="project" value="UniProtKB-KW"/>
</dbReference>
<dbReference type="NCBIfam" id="TIGR03461">
    <property type="entry name" value="pabC_Proteo"/>
    <property type="match status" value="1"/>
</dbReference>
<dbReference type="Pfam" id="PF01063">
    <property type="entry name" value="Aminotran_4"/>
    <property type="match status" value="1"/>
</dbReference>
<evidence type="ECO:0000256" key="12">
    <source>
        <dbReference type="NCBIfam" id="TIGR03461"/>
    </source>
</evidence>
<keyword evidence="16" id="KW-1185">Reference proteome</keyword>
<dbReference type="STRING" id="320778.ABT57_01445"/>
<dbReference type="GO" id="GO:0005829">
    <property type="term" value="C:cytosol"/>
    <property type="evidence" value="ECO:0007669"/>
    <property type="project" value="TreeGrafter"/>
</dbReference>
<comment type="cofactor">
    <cofactor evidence="1 14">
        <name>pyridoxal 5'-phosphate</name>
        <dbReference type="ChEBI" id="CHEBI:597326"/>
    </cofactor>
</comment>
<dbReference type="PATRIC" id="fig|320778.3.peg.307"/>
<dbReference type="SUPFAM" id="SSF56752">
    <property type="entry name" value="D-aminoacid aminotransferase-like PLP-dependent enzymes"/>
    <property type="match status" value="1"/>
</dbReference>
<dbReference type="GO" id="GO:0008696">
    <property type="term" value="F:4-amino-4-deoxychorismate lyase activity"/>
    <property type="evidence" value="ECO:0007669"/>
    <property type="project" value="UniProtKB-UniRule"/>
</dbReference>
<proteinExistence type="inferred from homology"/>
<dbReference type="Gene3D" id="3.30.470.10">
    <property type="match status" value="1"/>
</dbReference>
<dbReference type="InterPro" id="IPR001544">
    <property type="entry name" value="Aminotrans_IV"/>
</dbReference>
<dbReference type="PROSITE" id="PS00770">
    <property type="entry name" value="AA_TRANSFER_CLASS_4"/>
    <property type="match status" value="1"/>
</dbReference>
<evidence type="ECO:0000256" key="10">
    <source>
        <dbReference type="ARBA" id="ARBA00054027"/>
    </source>
</evidence>
<dbReference type="GO" id="GO:0030170">
    <property type="term" value="F:pyridoxal phosphate binding"/>
    <property type="evidence" value="ECO:0007669"/>
    <property type="project" value="InterPro"/>
</dbReference>
<evidence type="ECO:0000256" key="1">
    <source>
        <dbReference type="ARBA" id="ARBA00001933"/>
    </source>
</evidence>
<dbReference type="PANTHER" id="PTHR42743:SF2">
    <property type="entry name" value="AMINODEOXYCHORISMATE LYASE"/>
    <property type="match status" value="1"/>
</dbReference>
<dbReference type="EMBL" id="LDOU01000002">
    <property type="protein sequence ID" value="KLV11444.1"/>
    <property type="molecule type" value="Genomic_DNA"/>
</dbReference>
<dbReference type="EC" id="4.1.3.38" evidence="8 12"/>
<evidence type="ECO:0000256" key="6">
    <source>
        <dbReference type="ARBA" id="ARBA00023239"/>
    </source>
</evidence>
<evidence type="ECO:0000256" key="3">
    <source>
        <dbReference type="ARBA" id="ARBA00011738"/>
    </source>
</evidence>
<dbReference type="GO" id="GO:0008153">
    <property type="term" value="P:4-aminobenzoate biosynthetic process"/>
    <property type="evidence" value="ECO:0007669"/>
    <property type="project" value="UniProtKB-UniRule"/>
</dbReference>
<name>A0A0J1HIK3_9GAMM</name>
<dbReference type="RefSeq" id="WP_047883402.1">
    <property type="nucleotide sequence ID" value="NZ_CP071325.1"/>
</dbReference>
<dbReference type="Proteomes" id="UP000035909">
    <property type="component" value="Unassembled WGS sequence"/>
</dbReference>
<evidence type="ECO:0000256" key="14">
    <source>
        <dbReference type="RuleBase" id="RU004516"/>
    </source>
</evidence>
<dbReference type="InterPro" id="IPR043132">
    <property type="entry name" value="BCAT-like_C"/>
</dbReference>
<protein>
    <recommendedName>
        <fullName evidence="11 12">Aminodeoxychorismate lyase</fullName>
        <ecNumber evidence="8 12">4.1.3.38</ecNumber>
    </recommendedName>
</protein>
<comment type="pathway">
    <text evidence="7">Cofactor biosynthesis; tetrahydrofolate biosynthesis; 4-aminobenzoate from chorismate: step 2/2.</text>
</comment>
<dbReference type="PANTHER" id="PTHR42743">
    <property type="entry name" value="AMINO-ACID AMINOTRANSFERASE"/>
    <property type="match status" value="1"/>
</dbReference>
<dbReference type="InterPro" id="IPR043131">
    <property type="entry name" value="BCAT-like_N"/>
</dbReference>
<comment type="catalytic activity">
    <reaction evidence="9">
        <text>4-amino-4-deoxychorismate = 4-aminobenzoate + pyruvate + H(+)</text>
        <dbReference type="Rhea" id="RHEA:16201"/>
        <dbReference type="ChEBI" id="CHEBI:15361"/>
        <dbReference type="ChEBI" id="CHEBI:15378"/>
        <dbReference type="ChEBI" id="CHEBI:17836"/>
        <dbReference type="ChEBI" id="CHEBI:58406"/>
        <dbReference type="EC" id="4.1.3.38"/>
    </reaction>
</comment>
<evidence type="ECO:0000256" key="4">
    <source>
        <dbReference type="ARBA" id="ARBA00022898"/>
    </source>
</evidence>
<comment type="caution">
    <text evidence="15">The sequence shown here is derived from an EMBL/GenBank/DDBJ whole genome shotgun (WGS) entry which is preliminary data.</text>
</comment>
<organism evidence="15 16">
    <name type="scientific">Photobacterium ganghwense</name>
    <dbReference type="NCBI Taxonomy" id="320778"/>
    <lineage>
        <taxon>Bacteria</taxon>
        <taxon>Pseudomonadati</taxon>
        <taxon>Pseudomonadota</taxon>
        <taxon>Gammaproteobacteria</taxon>
        <taxon>Vibrionales</taxon>
        <taxon>Vibrionaceae</taxon>
        <taxon>Photobacterium</taxon>
    </lineage>
</organism>
<comment type="similarity">
    <text evidence="2 13">Belongs to the class-IV pyridoxal-phosphate-dependent aminotransferase family.</text>
</comment>
<dbReference type="InterPro" id="IPR017824">
    <property type="entry name" value="Aminodeoxychorismate_lyase_IV"/>
</dbReference>